<proteinExistence type="predicted"/>
<accession>A0A8J5ESR9</accession>
<evidence type="ECO:0000313" key="2">
    <source>
        <dbReference type="Proteomes" id="UP000734854"/>
    </source>
</evidence>
<keyword evidence="2" id="KW-1185">Reference proteome</keyword>
<gene>
    <name evidence="1" type="ORF">ZIOFF_073532</name>
</gene>
<dbReference type="EMBL" id="JACMSC010000022">
    <property type="protein sequence ID" value="KAG6468839.1"/>
    <property type="molecule type" value="Genomic_DNA"/>
</dbReference>
<sequence length="85" mass="9548">MHRCFVRRPALLRLSQLHRMHFATSTSSSLLCGGTNAGDPHFVVEYLVNSCEFPVEEADKASESLAHLQSTEKPDVVIAFFRYHG</sequence>
<dbReference type="Proteomes" id="UP000734854">
    <property type="component" value="Unassembled WGS sequence"/>
</dbReference>
<protein>
    <submittedName>
        <fullName evidence="1">Uncharacterized protein</fullName>
    </submittedName>
</protein>
<reference evidence="1 2" key="1">
    <citation type="submission" date="2020-08" db="EMBL/GenBank/DDBJ databases">
        <title>Plant Genome Project.</title>
        <authorList>
            <person name="Zhang R.-G."/>
        </authorList>
    </citation>
    <scope>NUCLEOTIDE SEQUENCE [LARGE SCALE GENOMIC DNA]</scope>
    <source>
        <tissue evidence="1">Rhizome</tissue>
    </source>
</reference>
<name>A0A8J5ESR9_ZINOF</name>
<dbReference type="AlphaFoldDB" id="A0A8J5ESR9"/>
<organism evidence="1 2">
    <name type="scientific">Zingiber officinale</name>
    <name type="common">Ginger</name>
    <name type="synonym">Amomum zingiber</name>
    <dbReference type="NCBI Taxonomy" id="94328"/>
    <lineage>
        <taxon>Eukaryota</taxon>
        <taxon>Viridiplantae</taxon>
        <taxon>Streptophyta</taxon>
        <taxon>Embryophyta</taxon>
        <taxon>Tracheophyta</taxon>
        <taxon>Spermatophyta</taxon>
        <taxon>Magnoliopsida</taxon>
        <taxon>Liliopsida</taxon>
        <taxon>Zingiberales</taxon>
        <taxon>Zingiberaceae</taxon>
        <taxon>Zingiber</taxon>
    </lineage>
</organism>
<comment type="caution">
    <text evidence="1">The sequence shown here is derived from an EMBL/GenBank/DDBJ whole genome shotgun (WGS) entry which is preliminary data.</text>
</comment>
<evidence type="ECO:0000313" key="1">
    <source>
        <dbReference type="EMBL" id="KAG6468839.1"/>
    </source>
</evidence>